<keyword evidence="2" id="KW-1185">Reference proteome</keyword>
<proteinExistence type="predicted"/>
<evidence type="ECO:0000256" key="1">
    <source>
        <dbReference type="SAM" id="MobiDB-lite"/>
    </source>
</evidence>
<dbReference type="RefSeq" id="XP_006824409.1">
    <property type="nucleotide sequence ID" value="XM_006824346.1"/>
</dbReference>
<evidence type="ECO:0000313" key="3">
    <source>
        <dbReference type="RefSeq" id="XP_006824409.1"/>
    </source>
</evidence>
<dbReference type="GeneID" id="102804034"/>
<dbReference type="Proteomes" id="UP000694865">
    <property type="component" value="Unplaced"/>
</dbReference>
<reference evidence="3" key="1">
    <citation type="submission" date="2025-08" db="UniProtKB">
        <authorList>
            <consortium name="RefSeq"/>
        </authorList>
    </citation>
    <scope>IDENTIFICATION</scope>
    <source>
        <tissue evidence="3">Testes</tissue>
    </source>
</reference>
<accession>A0ABM0MWL8</accession>
<evidence type="ECO:0000313" key="2">
    <source>
        <dbReference type="Proteomes" id="UP000694865"/>
    </source>
</evidence>
<feature type="compositionally biased region" description="Basic and acidic residues" evidence="1">
    <location>
        <begin position="140"/>
        <end position="151"/>
    </location>
</feature>
<name>A0ABM0MWL8_SACKO</name>
<feature type="non-terminal residue" evidence="3">
    <location>
        <position position="151"/>
    </location>
</feature>
<feature type="region of interest" description="Disordered" evidence="1">
    <location>
        <begin position="1"/>
        <end position="151"/>
    </location>
</feature>
<gene>
    <name evidence="3" type="primary">LOC102804034</name>
</gene>
<feature type="compositionally biased region" description="Basic residues" evidence="1">
    <location>
        <begin position="114"/>
        <end position="123"/>
    </location>
</feature>
<organism evidence="2 3">
    <name type="scientific">Saccoglossus kowalevskii</name>
    <name type="common">Acorn worm</name>
    <dbReference type="NCBI Taxonomy" id="10224"/>
    <lineage>
        <taxon>Eukaryota</taxon>
        <taxon>Metazoa</taxon>
        <taxon>Hemichordata</taxon>
        <taxon>Enteropneusta</taxon>
        <taxon>Harrimaniidae</taxon>
        <taxon>Saccoglossus</taxon>
    </lineage>
</organism>
<protein>
    <submittedName>
        <fullName evidence="3">Uncharacterized ABC transporter ATP-binding protein C825.01-like</fullName>
    </submittedName>
</protein>
<sequence length="151" mass="16963">MGKPKKGKKAKNEDFNSDEEIDLDPLSKPSTGPEEDDMLAAVAKPSKKGKKNKRKDDNWEDDILNDIESLKIDSGMKSTEPVAEPVKMVKPEPASEIDQLEAFADEMGFEDKKGKKGKKSKKKKQEEELDDLDSLVNEIETPKEETSKKKK</sequence>